<dbReference type="InterPro" id="IPR037482">
    <property type="entry name" value="ST1585_MBL-fold"/>
</dbReference>
<gene>
    <name evidence="2" type="ORF">GCM10008986_19470</name>
</gene>
<dbReference type="InterPro" id="IPR050855">
    <property type="entry name" value="NDM-1-like"/>
</dbReference>
<dbReference type="RefSeq" id="WP_343840174.1">
    <property type="nucleotide sequence ID" value="NZ_BAAADO010000003.1"/>
</dbReference>
<protein>
    <submittedName>
        <fullName evidence="2">MBL fold metallo-hydrolase</fullName>
    </submittedName>
</protein>
<organism evidence="2 3">
    <name type="scientific">Salinibacillus aidingensis</name>
    <dbReference type="NCBI Taxonomy" id="237684"/>
    <lineage>
        <taxon>Bacteria</taxon>
        <taxon>Bacillati</taxon>
        <taxon>Bacillota</taxon>
        <taxon>Bacilli</taxon>
        <taxon>Bacillales</taxon>
        <taxon>Bacillaceae</taxon>
        <taxon>Salinibacillus</taxon>
    </lineage>
</organism>
<feature type="domain" description="Metallo-beta-lactamase" evidence="1">
    <location>
        <begin position="24"/>
        <end position="225"/>
    </location>
</feature>
<dbReference type="SUPFAM" id="SSF56281">
    <property type="entry name" value="Metallo-hydrolase/oxidoreductase"/>
    <property type="match status" value="1"/>
</dbReference>
<dbReference type="InterPro" id="IPR036866">
    <property type="entry name" value="RibonucZ/Hydroxyglut_hydro"/>
</dbReference>
<evidence type="ECO:0000313" key="2">
    <source>
        <dbReference type="EMBL" id="GAA0493123.1"/>
    </source>
</evidence>
<dbReference type="CDD" id="cd07726">
    <property type="entry name" value="ST1585-like_MBL-fold"/>
    <property type="match status" value="1"/>
</dbReference>
<evidence type="ECO:0000259" key="1">
    <source>
        <dbReference type="SMART" id="SM00849"/>
    </source>
</evidence>
<dbReference type="PANTHER" id="PTHR42951">
    <property type="entry name" value="METALLO-BETA-LACTAMASE DOMAIN-CONTAINING"/>
    <property type="match status" value="1"/>
</dbReference>
<proteinExistence type="predicted"/>
<evidence type="ECO:0000313" key="3">
    <source>
        <dbReference type="Proteomes" id="UP001500880"/>
    </source>
</evidence>
<name>A0ABP3L4B8_9BACI</name>
<dbReference type="PANTHER" id="PTHR42951:SF22">
    <property type="entry name" value="METALLO BETA-LACTAMASE SUPERFAMILY LIPOPROTEIN"/>
    <property type="match status" value="1"/>
</dbReference>
<dbReference type="Proteomes" id="UP001500880">
    <property type="component" value="Unassembled WGS sequence"/>
</dbReference>
<dbReference type="Gene3D" id="3.60.15.10">
    <property type="entry name" value="Ribonuclease Z/Hydroxyacylglutathione hydrolase-like"/>
    <property type="match status" value="1"/>
</dbReference>
<sequence length="315" mass="35406">MTKPIELDPKTSLIDLYDLNLEKRTGSFVLHDEKLTIIETSASPSVPHLLEGLKELDIEPEEVNYIIVTHIHLDHAGGAGVFLEKCPNATVVVHPKGKRHLANPSRLIAGAKMVYGDLFEQLFDPIVPVPEDRLMVKEDGETLQIGKNRTLTFYDTPGHAKHHFSIHDSYNNGIFTGDTIGILYPKTPLEFILPTTSPNQFDPAAMMNSLEKIEKLDVDAINFGHYGQSANPQHVYEQMRYWLPKFMEIGEQIYSDLADAPDKEKGGAVAEGLLNEIGQYLDEQGLSRDHEVYQYLNMDMQVCAMGIVDYLKKKS</sequence>
<keyword evidence="3" id="KW-1185">Reference proteome</keyword>
<dbReference type="InterPro" id="IPR001279">
    <property type="entry name" value="Metallo-B-lactamas"/>
</dbReference>
<comment type="caution">
    <text evidence="2">The sequence shown here is derived from an EMBL/GenBank/DDBJ whole genome shotgun (WGS) entry which is preliminary data.</text>
</comment>
<dbReference type="Pfam" id="PF00753">
    <property type="entry name" value="Lactamase_B"/>
    <property type="match status" value="1"/>
</dbReference>
<reference evidence="3" key="1">
    <citation type="journal article" date="2019" name="Int. J. Syst. Evol. Microbiol.">
        <title>The Global Catalogue of Microorganisms (GCM) 10K type strain sequencing project: providing services to taxonomists for standard genome sequencing and annotation.</title>
        <authorList>
            <consortium name="The Broad Institute Genomics Platform"/>
            <consortium name="The Broad Institute Genome Sequencing Center for Infectious Disease"/>
            <person name="Wu L."/>
            <person name="Ma J."/>
        </authorList>
    </citation>
    <scope>NUCLEOTIDE SEQUENCE [LARGE SCALE GENOMIC DNA]</scope>
    <source>
        <strain evidence="3">JCM 12389</strain>
    </source>
</reference>
<dbReference type="EMBL" id="BAAADO010000003">
    <property type="protein sequence ID" value="GAA0493123.1"/>
    <property type="molecule type" value="Genomic_DNA"/>
</dbReference>
<dbReference type="SMART" id="SM00849">
    <property type="entry name" value="Lactamase_B"/>
    <property type="match status" value="1"/>
</dbReference>
<accession>A0ABP3L4B8</accession>